<proteinExistence type="predicted"/>
<feature type="region of interest" description="Disordered" evidence="1">
    <location>
        <begin position="1"/>
        <end position="40"/>
    </location>
</feature>
<protein>
    <submittedName>
        <fullName evidence="2">Uncharacterized protein</fullName>
    </submittedName>
</protein>
<evidence type="ECO:0000313" key="3">
    <source>
        <dbReference type="Proteomes" id="UP000588068"/>
    </source>
</evidence>
<feature type="compositionally biased region" description="Pro residues" evidence="1">
    <location>
        <begin position="1"/>
        <end position="11"/>
    </location>
</feature>
<comment type="caution">
    <text evidence="2">The sequence shown here is derived from an EMBL/GenBank/DDBJ whole genome shotgun (WGS) entry which is preliminary data.</text>
</comment>
<gene>
    <name evidence="2" type="ORF">HNQ60_003942</name>
</gene>
<accession>A0A841HST0</accession>
<dbReference type="Proteomes" id="UP000588068">
    <property type="component" value="Unassembled WGS sequence"/>
</dbReference>
<dbReference type="RefSeq" id="WP_281382793.1">
    <property type="nucleotide sequence ID" value="NZ_JACHHZ010000005.1"/>
</dbReference>
<organism evidence="2 3">
    <name type="scientific">Povalibacter uvarum</name>
    <dbReference type="NCBI Taxonomy" id="732238"/>
    <lineage>
        <taxon>Bacteria</taxon>
        <taxon>Pseudomonadati</taxon>
        <taxon>Pseudomonadota</taxon>
        <taxon>Gammaproteobacteria</taxon>
        <taxon>Steroidobacterales</taxon>
        <taxon>Steroidobacteraceae</taxon>
        <taxon>Povalibacter</taxon>
    </lineage>
</organism>
<dbReference type="EMBL" id="JACHHZ010000005">
    <property type="protein sequence ID" value="MBB6095052.1"/>
    <property type="molecule type" value="Genomic_DNA"/>
</dbReference>
<sequence length="40" mass="4435">MLELLPPPPLEPPEEPEEPPLDPDEPPEGIVDEGMLEEDC</sequence>
<feature type="compositionally biased region" description="Acidic residues" evidence="1">
    <location>
        <begin position="12"/>
        <end position="40"/>
    </location>
</feature>
<evidence type="ECO:0000313" key="2">
    <source>
        <dbReference type="EMBL" id="MBB6095052.1"/>
    </source>
</evidence>
<evidence type="ECO:0000256" key="1">
    <source>
        <dbReference type="SAM" id="MobiDB-lite"/>
    </source>
</evidence>
<name>A0A841HST0_9GAMM</name>
<keyword evidence="3" id="KW-1185">Reference proteome</keyword>
<dbReference type="AlphaFoldDB" id="A0A841HST0"/>
<reference evidence="2 3" key="1">
    <citation type="submission" date="2020-08" db="EMBL/GenBank/DDBJ databases">
        <title>Genomic Encyclopedia of Type Strains, Phase IV (KMG-IV): sequencing the most valuable type-strain genomes for metagenomic binning, comparative biology and taxonomic classification.</title>
        <authorList>
            <person name="Goeker M."/>
        </authorList>
    </citation>
    <scope>NUCLEOTIDE SEQUENCE [LARGE SCALE GENOMIC DNA]</scope>
    <source>
        <strain evidence="2 3">DSM 26723</strain>
    </source>
</reference>